<comment type="caution">
    <text evidence="5">The sequence shown here is derived from an EMBL/GenBank/DDBJ whole genome shotgun (WGS) entry which is preliminary data.</text>
</comment>
<evidence type="ECO:0000256" key="1">
    <source>
        <dbReference type="ARBA" id="ARBA00022448"/>
    </source>
</evidence>
<dbReference type="AlphaFoldDB" id="A0A6I3KGY1"/>
<keyword evidence="6" id="KW-1185">Reference proteome</keyword>
<organism evidence="5 6">
    <name type="scientific">Hyphomicrobium album</name>
    <dbReference type="NCBI Taxonomy" id="2665159"/>
    <lineage>
        <taxon>Bacteria</taxon>
        <taxon>Pseudomonadati</taxon>
        <taxon>Pseudomonadota</taxon>
        <taxon>Alphaproteobacteria</taxon>
        <taxon>Hyphomicrobiales</taxon>
        <taxon>Hyphomicrobiaceae</taxon>
        <taxon>Hyphomicrobium</taxon>
    </lineage>
</organism>
<reference evidence="5 6" key="1">
    <citation type="submission" date="2019-11" db="EMBL/GenBank/DDBJ databases">
        <title>Identification of a novel strain.</title>
        <authorList>
            <person name="Xu Q."/>
            <person name="Wang G."/>
        </authorList>
    </citation>
    <scope>NUCLEOTIDE SEQUENCE [LARGE SCALE GENOMIC DNA]</scope>
    <source>
        <strain evidence="6">xq</strain>
    </source>
</reference>
<dbReference type="Proteomes" id="UP000440694">
    <property type="component" value="Unassembled WGS sequence"/>
</dbReference>
<evidence type="ECO:0000313" key="6">
    <source>
        <dbReference type="Proteomes" id="UP000440694"/>
    </source>
</evidence>
<proteinExistence type="predicted"/>
<protein>
    <submittedName>
        <fullName evidence="5">ATP-binding cassette domain-containing protein</fullName>
    </submittedName>
</protein>
<dbReference type="Gene3D" id="3.40.50.300">
    <property type="entry name" value="P-loop containing nucleotide triphosphate hydrolases"/>
    <property type="match status" value="1"/>
</dbReference>
<dbReference type="InterPro" id="IPR003439">
    <property type="entry name" value="ABC_transporter-like_ATP-bd"/>
</dbReference>
<dbReference type="GO" id="GO:0005524">
    <property type="term" value="F:ATP binding"/>
    <property type="evidence" value="ECO:0007669"/>
    <property type="project" value="UniProtKB-KW"/>
</dbReference>
<evidence type="ECO:0000259" key="4">
    <source>
        <dbReference type="PROSITE" id="PS50893"/>
    </source>
</evidence>
<evidence type="ECO:0000313" key="5">
    <source>
        <dbReference type="EMBL" id="MTD93529.1"/>
    </source>
</evidence>
<dbReference type="InterPro" id="IPR051782">
    <property type="entry name" value="ABC_Transporter_VariousFunc"/>
</dbReference>
<keyword evidence="1" id="KW-0813">Transport</keyword>
<dbReference type="RefSeq" id="WP_154738061.1">
    <property type="nucleotide sequence ID" value="NZ_WMBQ01000001.1"/>
</dbReference>
<accession>A0A6I3KGY1</accession>
<dbReference type="GO" id="GO:0016887">
    <property type="term" value="F:ATP hydrolysis activity"/>
    <property type="evidence" value="ECO:0007669"/>
    <property type="project" value="InterPro"/>
</dbReference>
<dbReference type="PROSITE" id="PS50893">
    <property type="entry name" value="ABC_TRANSPORTER_2"/>
    <property type="match status" value="1"/>
</dbReference>
<dbReference type="PANTHER" id="PTHR42939:SF1">
    <property type="entry name" value="ABC TRANSPORTER ATP-BINDING PROTEIN ALBC-RELATED"/>
    <property type="match status" value="1"/>
</dbReference>
<dbReference type="InterPro" id="IPR027417">
    <property type="entry name" value="P-loop_NTPase"/>
</dbReference>
<dbReference type="SUPFAM" id="SSF52540">
    <property type="entry name" value="P-loop containing nucleoside triphosphate hydrolases"/>
    <property type="match status" value="1"/>
</dbReference>
<evidence type="ECO:0000256" key="3">
    <source>
        <dbReference type="ARBA" id="ARBA00022840"/>
    </source>
</evidence>
<dbReference type="SMART" id="SM00382">
    <property type="entry name" value="AAA"/>
    <property type="match status" value="1"/>
</dbReference>
<dbReference type="CDD" id="cd03230">
    <property type="entry name" value="ABC_DR_subfamily_A"/>
    <property type="match status" value="1"/>
</dbReference>
<gene>
    <name evidence="5" type="ORF">GIW81_04175</name>
</gene>
<dbReference type="PANTHER" id="PTHR42939">
    <property type="entry name" value="ABC TRANSPORTER ATP-BINDING PROTEIN ALBC-RELATED"/>
    <property type="match status" value="1"/>
</dbReference>
<dbReference type="EMBL" id="WMBQ01000001">
    <property type="protein sequence ID" value="MTD93529.1"/>
    <property type="molecule type" value="Genomic_DNA"/>
</dbReference>
<name>A0A6I3KGY1_9HYPH</name>
<keyword evidence="3 5" id="KW-0067">ATP-binding</keyword>
<sequence>MSDNSAIEVLHLSKSYGEKLAVDDVTFAVRRGELFGFMGHNGAGKTTTIRTLLGLLRPTGGGARVLGHDVVTESLAIRRVAGYLPGEYALPKDMSARDFLRYIGAMFGHSGSALEKRITALLEQFDLGDVADSRLGTFSSGMTQKVGLAQALINEPRVLLLDEPTAGLDPIGRHDTLALIRRLAIESGVTVLFSTHILSDIERVCERVAILHHGRLLAYGDLADLKRANGAHQMDDLYLALVTAAT</sequence>
<dbReference type="InterPro" id="IPR003593">
    <property type="entry name" value="AAA+_ATPase"/>
</dbReference>
<keyword evidence="2" id="KW-0547">Nucleotide-binding</keyword>
<feature type="domain" description="ABC transporter" evidence="4">
    <location>
        <begin position="7"/>
        <end position="238"/>
    </location>
</feature>
<evidence type="ECO:0000256" key="2">
    <source>
        <dbReference type="ARBA" id="ARBA00022741"/>
    </source>
</evidence>
<dbReference type="Pfam" id="PF00005">
    <property type="entry name" value="ABC_tran"/>
    <property type="match status" value="1"/>
</dbReference>